<evidence type="ECO:0000313" key="1">
    <source>
        <dbReference type="EMBL" id="CAI9783634.1"/>
    </source>
</evidence>
<dbReference type="Proteomes" id="UP000834106">
    <property type="component" value="Chromosome 20"/>
</dbReference>
<dbReference type="EMBL" id="OU503055">
    <property type="protein sequence ID" value="CAI9783634.1"/>
    <property type="molecule type" value="Genomic_DNA"/>
</dbReference>
<organism evidence="1 2">
    <name type="scientific">Fraxinus pennsylvanica</name>
    <dbReference type="NCBI Taxonomy" id="56036"/>
    <lineage>
        <taxon>Eukaryota</taxon>
        <taxon>Viridiplantae</taxon>
        <taxon>Streptophyta</taxon>
        <taxon>Embryophyta</taxon>
        <taxon>Tracheophyta</taxon>
        <taxon>Spermatophyta</taxon>
        <taxon>Magnoliopsida</taxon>
        <taxon>eudicotyledons</taxon>
        <taxon>Gunneridae</taxon>
        <taxon>Pentapetalae</taxon>
        <taxon>asterids</taxon>
        <taxon>lamiids</taxon>
        <taxon>Lamiales</taxon>
        <taxon>Oleaceae</taxon>
        <taxon>Oleeae</taxon>
        <taxon>Fraxinus</taxon>
    </lineage>
</organism>
<dbReference type="PANTHER" id="PTHR34370">
    <property type="entry name" value="OS04G0600100 PROTEIN"/>
    <property type="match status" value="1"/>
</dbReference>
<accession>A0AAD2A9X7</accession>
<name>A0AAD2A9X7_9LAMI</name>
<dbReference type="AlphaFoldDB" id="A0AAD2A9X7"/>
<reference evidence="1" key="1">
    <citation type="submission" date="2023-05" db="EMBL/GenBank/DDBJ databases">
        <authorList>
            <person name="Huff M."/>
        </authorList>
    </citation>
    <scope>NUCLEOTIDE SEQUENCE</scope>
</reference>
<dbReference type="PANTHER" id="PTHR34370:SF1">
    <property type="entry name" value="OS04G0600100 PROTEIN"/>
    <property type="match status" value="1"/>
</dbReference>
<protein>
    <submittedName>
        <fullName evidence="1">Uncharacterized protein</fullName>
    </submittedName>
</protein>
<sequence>MSSKLAKLGLVAFLAYGIFDGVTYTSFFVLAILGYEKCTGKNPAANLQALLGECLIKEYHKELALYTIYCFDEVMELVFLFASRLGLGFNSKIYLLMIKT</sequence>
<gene>
    <name evidence="1" type="ORF">FPE_LOCUS31155</name>
</gene>
<proteinExistence type="predicted"/>
<keyword evidence="2" id="KW-1185">Reference proteome</keyword>
<evidence type="ECO:0000313" key="2">
    <source>
        <dbReference type="Proteomes" id="UP000834106"/>
    </source>
</evidence>